<feature type="chain" id="PRO_5017627443" description="LVIVD repeat protein" evidence="1">
    <location>
        <begin position="25"/>
        <end position="346"/>
    </location>
</feature>
<evidence type="ECO:0008006" key="4">
    <source>
        <dbReference type="Google" id="ProtNLM"/>
    </source>
</evidence>
<evidence type="ECO:0000313" key="3">
    <source>
        <dbReference type="Proteomes" id="UP000263642"/>
    </source>
</evidence>
<dbReference type="Proteomes" id="UP000263642">
    <property type="component" value="Unassembled WGS sequence"/>
</dbReference>
<evidence type="ECO:0000313" key="2">
    <source>
        <dbReference type="EMBL" id="HCO24401.1"/>
    </source>
</evidence>
<evidence type="ECO:0000256" key="1">
    <source>
        <dbReference type="SAM" id="SignalP"/>
    </source>
</evidence>
<dbReference type="Gene3D" id="2.130.10.10">
    <property type="entry name" value="YVTN repeat-like/Quinoprotein amine dehydrogenase"/>
    <property type="match status" value="1"/>
</dbReference>
<dbReference type="InterPro" id="IPR015943">
    <property type="entry name" value="WD40/YVTN_repeat-like_dom_sf"/>
</dbReference>
<organism evidence="2 3">
    <name type="scientific">Gimesia maris</name>
    <dbReference type="NCBI Taxonomy" id="122"/>
    <lineage>
        <taxon>Bacteria</taxon>
        <taxon>Pseudomonadati</taxon>
        <taxon>Planctomycetota</taxon>
        <taxon>Planctomycetia</taxon>
        <taxon>Planctomycetales</taxon>
        <taxon>Planctomycetaceae</taxon>
        <taxon>Gimesia</taxon>
    </lineage>
</organism>
<gene>
    <name evidence="2" type="ORF">DIT97_15685</name>
</gene>
<comment type="caution">
    <text evidence="2">The sequence shown here is derived from an EMBL/GenBank/DDBJ whole genome shotgun (WGS) entry which is preliminary data.</text>
</comment>
<keyword evidence="1" id="KW-0732">Signal</keyword>
<protein>
    <recommendedName>
        <fullName evidence="4">LVIVD repeat protein</fullName>
    </recommendedName>
</protein>
<dbReference type="AlphaFoldDB" id="A0A3D3R6B6"/>
<dbReference type="SUPFAM" id="SSF75011">
    <property type="entry name" value="3-carboxy-cis,cis-mucoante lactonizing enzyme"/>
    <property type="match status" value="1"/>
</dbReference>
<accession>A0A3D3R6B6</accession>
<dbReference type="InterPro" id="IPR013211">
    <property type="entry name" value="LVIVD"/>
</dbReference>
<dbReference type="EMBL" id="DQAY01000093">
    <property type="protein sequence ID" value="HCO24401.1"/>
    <property type="molecule type" value="Genomic_DNA"/>
</dbReference>
<reference evidence="2 3" key="1">
    <citation type="journal article" date="2018" name="Nat. Biotechnol.">
        <title>A standardized bacterial taxonomy based on genome phylogeny substantially revises the tree of life.</title>
        <authorList>
            <person name="Parks D.H."/>
            <person name="Chuvochina M."/>
            <person name="Waite D.W."/>
            <person name="Rinke C."/>
            <person name="Skarshewski A."/>
            <person name="Chaumeil P.A."/>
            <person name="Hugenholtz P."/>
        </authorList>
    </citation>
    <scope>NUCLEOTIDE SEQUENCE [LARGE SCALE GENOMIC DNA]</scope>
    <source>
        <strain evidence="2">UBA9375</strain>
    </source>
</reference>
<dbReference type="Pfam" id="PF08309">
    <property type="entry name" value="LVIVD"/>
    <property type="match status" value="4"/>
</dbReference>
<proteinExistence type="predicted"/>
<feature type="signal peptide" evidence="1">
    <location>
        <begin position="1"/>
        <end position="24"/>
    </location>
</feature>
<name>A0A3D3R6B6_9PLAN</name>
<sequence length="346" mass="37815">MMLQRLLFVFAFPVICLTSHQPLAAADSPVVGKLVDAVNLVGAEDVYLDGDYAYVPCRLGQRLTVCSIKDPAQPKVVSSFSHPLLGSASGFDRDGNTIYVTSMNTSRLLILDATDKTKLRLLGSVALGGKGRLYKLAYRDGYCFIPNADLKKLFVVDVRNPQEPKIAGSVTVTTENDEPFSVLLRGDFALVGTIRGKQSRLAVIDISNPAQPRLTTQVFGPEIGHVSGQVLDELYYSVNWDKNAFLVFDVADAGNPKLYAKLIDKRLGAPNRCVVSGDRAYLPMVDGNGIAVVDISDPEKPKFVTSFRDNVLMQKTYGAAVRDHLLYVASRDGSSLLIIDRNQLEK</sequence>